<dbReference type="RefSeq" id="XP_052122533.1">
    <property type="nucleotide sequence ID" value="XM_052266573.1"/>
</dbReference>
<keyword evidence="1" id="KW-1185">Reference proteome</keyword>
<proteinExistence type="predicted"/>
<gene>
    <name evidence="2" type="primary">LOC127749235</name>
</gene>
<dbReference type="AlphaFoldDB" id="A0A9C6U6X2"/>
<accession>A0A9C6U6X2</accession>
<reference evidence="2" key="1">
    <citation type="submission" date="2025-08" db="UniProtKB">
        <authorList>
            <consortium name="RefSeq"/>
        </authorList>
    </citation>
    <scope>IDENTIFICATION</scope>
    <source>
        <tissue evidence="2">Whole organism</tissue>
    </source>
</reference>
<dbReference type="Proteomes" id="UP000504606">
    <property type="component" value="Unplaced"/>
</dbReference>
<sequence length="173" mass="18676">MTPSISASKRCGDFGAHDCVVEHVPLVNASSFQYLTSSVYPNMVSRQWDGCLVHADMAVDESDTLCGTSKAPSLEHMIVENIITSVAHYRNISLKKNKAMDAGYGDPINETFSGSLGRLQSGLTDVALAAYALTSNRVRLLQPSAPFLDVTARVHVRVQCSDTSDQLLSVSAR</sequence>
<dbReference type="KEGG" id="foc:127749235"/>
<evidence type="ECO:0000313" key="1">
    <source>
        <dbReference type="Proteomes" id="UP000504606"/>
    </source>
</evidence>
<organism evidence="1 2">
    <name type="scientific">Frankliniella occidentalis</name>
    <name type="common">Western flower thrips</name>
    <name type="synonym">Euthrips occidentalis</name>
    <dbReference type="NCBI Taxonomy" id="133901"/>
    <lineage>
        <taxon>Eukaryota</taxon>
        <taxon>Metazoa</taxon>
        <taxon>Ecdysozoa</taxon>
        <taxon>Arthropoda</taxon>
        <taxon>Hexapoda</taxon>
        <taxon>Insecta</taxon>
        <taxon>Pterygota</taxon>
        <taxon>Neoptera</taxon>
        <taxon>Paraneoptera</taxon>
        <taxon>Thysanoptera</taxon>
        <taxon>Terebrantia</taxon>
        <taxon>Thripoidea</taxon>
        <taxon>Thripidae</taxon>
        <taxon>Frankliniella</taxon>
    </lineage>
</organism>
<dbReference type="GeneID" id="127749235"/>
<dbReference type="OrthoDB" id="5984008at2759"/>
<name>A0A9C6U6X2_FRAOC</name>
<dbReference type="Gene3D" id="3.40.190.10">
    <property type="entry name" value="Periplasmic binding protein-like II"/>
    <property type="match status" value="1"/>
</dbReference>
<evidence type="ECO:0000313" key="2">
    <source>
        <dbReference type="RefSeq" id="XP_052122533.1"/>
    </source>
</evidence>
<protein>
    <submittedName>
        <fullName evidence="2">Uncharacterized protein LOC127749235 isoform X1</fullName>
    </submittedName>
</protein>